<gene>
    <name evidence="2" type="ORF">CWS20_14200</name>
</gene>
<protein>
    <recommendedName>
        <fullName evidence="1">Glycosyltransferase subfamily 4-like N-terminal domain-containing protein</fullName>
    </recommendedName>
</protein>
<dbReference type="InterPro" id="IPR028098">
    <property type="entry name" value="Glyco_trans_4-like_N"/>
</dbReference>
<dbReference type="AlphaFoldDB" id="A0A2N0ZFS3"/>
<name>A0A2N0ZFS3_9BACI</name>
<dbReference type="Pfam" id="PF13439">
    <property type="entry name" value="Glyco_transf_4"/>
    <property type="match status" value="1"/>
</dbReference>
<dbReference type="Proteomes" id="UP000233343">
    <property type="component" value="Unassembled WGS sequence"/>
</dbReference>
<comment type="caution">
    <text evidence="2">The sequence shown here is derived from an EMBL/GenBank/DDBJ whole genome shotgun (WGS) entry which is preliminary data.</text>
</comment>
<dbReference type="SUPFAM" id="SSF53756">
    <property type="entry name" value="UDP-Glycosyltransferase/glycogen phosphorylase"/>
    <property type="match status" value="1"/>
</dbReference>
<feature type="domain" description="Glycosyltransferase subfamily 4-like N-terminal" evidence="1">
    <location>
        <begin position="30"/>
        <end position="202"/>
    </location>
</feature>
<evidence type="ECO:0000313" key="2">
    <source>
        <dbReference type="EMBL" id="PKG28356.1"/>
    </source>
</evidence>
<organism evidence="2 3">
    <name type="scientific">Cytobacillus horneckiae</name>
    <dbReference type="NCBI Taxonomy" id="549687"/>
    <lineage>
        <taxon>Bacteria</taxon>
        <taxon>Bacillati</taxon>
        <taxon>Bacillota</taxon>
        <taxon>Bacilli</taxon>
        <taxon>Bacillales</taxon>
        <taxon>Bacillaceae</taxon>
        <taxon>Cytobacillus</taxon>
    </lineage>
</organism>
<sequence>MKKLIRSKELKILIVSPFFPPSATVAIVRISSLAKELLKKGHELTIIRNEYDERIDKLSNSDVELINLKTYTVKVNQSVRYFEASKRYKEVFREIMDQKNFDLVFITAGPYYTIPLCKVAKEEYNTKCIIDYRDLWIFDMRNKIDFFKPINLIKKLVYLPIERRNIKCADLVVTVTEEWRQILKKVYKREEFEVITNGYDDEQLKNITNTVDYPYHDRLVIAVFGKLSYYSVEYGIKFFSAMDTLSKKYPNLLVLHIGLPEKETEEAMRISGFDLEKYVNTGFVNYTNGIELLKNSNACVIIDIRKGAMGTKFYDYVFVNKPLIYLGKKNTHLDRLVQRFENGFSCYTEKDLMEAVSKVEEDSISLLTNAGNAEKYSRSIQNKKYIELIDNLF</sequence>
<reference evidence="2 3" key="1">
    <citation type="journal article" date="2010" name="Int. J. Syst. Evol. Microbiol.">
        <title>Bacillus horneckiae sp. nov., isolated from a spacecraft-assembly clean room.</title>
        <authorList>
            <person name="Vaishampayan P."/>
            <person name="Probst A."/>
            <person name="Krishnamurthi S."/>
            <person name="Ghosh S."/>
            <person name="Osman S."/>
            <person name="McDowall A."/>
            <person name="Ruckmani A."/>
            <person name="Mayilraj S."/>
            <person name="Venkateswaran K."/>
        </authorList>
    </citation>
    <scope>NUCLEOTIDE SEQUENCE [LARGE SCALE GENOMIC DNA]</scope>
    <source>
        <strain evidence="3">1PO1SC</strain>
    </source>
</reference>
<proteinExistence type="predicted"/>
<evidence type="ECO:0000259" key="1">
    <source>
        <dbReference type="Pfam" id="PF13439"/>
    </source>
</evidence>
<accession>A0A2N0ZFS3</accession>
<dbReference type="Gene3D" id="3.40.50.2000">
    <property type="entry name" value="Glycogen Phosphorylase B"/>
    <property type="match status" value="1"/>
</dbReference>
<keyword evidence="3" id="KW-1185">Reference proteome</keyword>
<dbReference type="EMBL" id="PISD01000030">
    <property type="protein sequence ID" value="PKG28356.1"/>
    <property type="molecule type" value="Genomic_DNA"/>
</dbReference>
<evidence type="ECO:0000313" key="3">
    <source>
        <dbReference type="Proteomes" id="UP000233343"/>
    </source>
</evidence>